<dbReference type="Proteomes" id="UP000799538">
    <property type="component" value="Unassembled WGS sequence"/>
</dbReference>
<name>A0A6A6G6L6_9PEZI</name>
<dbReference type="EMBL" id="ML992510">
    <property type="protein sequence ID" value="KAF2221332.1"/>
    <property type="molecule type" value="Genomic_DNA"/>
</dbReference>
<reference evidence="2" key="1">
    <citation type="journal article" date="2020" name="Stud. Mycol.">
        <title>101 Dothideomycetes genomes: A test case for predicting lifestyles and emergence of pathogens.</title>
        <authorList>
            <person name="Haridas S."/>
            <person name="Albert R."/>
            <person name="Binder M."/>
            <person name="Bloem J."/>
            <person name="LaButti K."/>
            <person name="Salamov A."/>
            <person name="Andreopoulos B."/>
            <person name="Baker S."/>
            <person name="Barry K."/>
            <person name="Bills G."/>
            <person name="Bluhm B."/>
            <person name="Cannon C."/>
            <person name="Castanera R."/>
            <person name="Culley D."/>
            <person name="Daum C."/>
            <person name="Ezra D."/>
            <person name="Gonzalez J."/>
            <person name="Henrissat B."/>
            <person name="Kuo A."/>
            <person name="Liang C."/>
            <person name="Lipzen A."/>
            <person name="Lutzoni F."/>
            <person name="Magnuson J."/>
            <person name="Mondo S."/>
            <person name="Nolan M."/>
            <person name="Ohm R."/>
            <person name="Pangilinan J."/>
            <person name="Park H.-J."/>
            <person name="Ramirez L."/>
            <person name="Alfaro M."/>
            <person name="Sun H."/>
            <person name="Tritt A."/>
            <person name="Yoshinaga Y."/>
            <person name="Zwiers L.-H."/>
            <person name="Turgeon B."/>
            <person name="Goodwin S."/>
            <person name="Spatafora J."/>
            <person name="Crous P."/>
            <person name="Grigoriev I."/>
        </authorList>
    </citation>
    <scope>NUCLEOTIDE SEQUENCE [LARGE SCALE GENOMIC DNA]</scope>
    <source>
        <strain evidence="2">CECT 20119</strain>
    </source>
</reference>
<dbReference type="AlphaFoldDB" id="A0A6A6G6L6"/>
<gene>
    <name evidence="1" type="ORF">BDZ85DRAFT_15743</name>
</gene>
<proteinExistence type="predicted"/>
<evidence type="ECO:0000313" key="2">
    <source>
        <dbReference type="Proteomes" id="UP000799538"/>
    </source>
</evidence>
<sequence>MEDDNISRFNSNWRLYQEIKKSGHSKWGFTIYRCTYASDEDWEKMMDKMKAGVEEPSDNPLSHFPRLLSNTLTYTVVEDSALEGAGREEIFKRFGAWVDSEPWKIEQPSECAGTSARYDICIWIDEASLKSILNEPENYIAPEPGTWTKEEEDLVGWVYALRYYKKPLPGAEREWMRITFFDLMTRWYILLRTDGWHHEYRQHPDIAVG</sequence>
<keyword evidence="2" id="KW-1185">Reference proteome</keyword>
<dbReference type="OrthoDB" id="4424523at2759"/>
<evidence type="ECO:0000313" key="1">
    <source>
        <dbReference type="EMBL" id="KAF2221332.1"/>
    </source>
</evidence>
<accession>A0A6A6G6L6</accession>
<protein>
    <submittedName>
        <fullName evidence="1">Uncharacterized protein</fullName>
    </submittedName>
</protein>
<organism evidence="1 2">
    <name type="scientific">Elsinoe ampelina</name>
    <dbReference type="NCBI Taxonomy" id="302913"/>
    <lineage>
        <taxon>Eukaryota</taxon>
        <taxon>Fungi</taxon>
        <taxon>Dikarya</taxon>
        <taxon>Ascomycota</taxon>
        <taxon>Pezizomycotina</taxon>
        <taxon>Dothideomycetes</taxon>
        <taxon>Dothideomycetidae</taxon>
        <taxon>Myriangiales</taxon>
        <taxon>Elsinoaceae</taxon>
        <taxon>Elsinoe</taxon>
    </lineage>
</organism>